<organism evidence="1 2">
    <name type="scientific">Pseudomonas bharatica CSV86</name>
    <dbReference type="NCBI Taxonomy" id="1005395"/>
    <lineage>
        <taxon>Bacteria</taxon>
        <taxon>Pseudomonadati</taxon>
        <taxon>Pseudomonadota</taxon>
        <taxon>Gammaproteobacteria</taxon>
        <taxon>Pseudomonadales</taxon>
        <taxon>Pseudomonadaceae</taxon>
        <taxon>Pseudomonas</taxon>
        <taxon>Pseudomonas bharatica</taxon>
    </lineage>
</organism>
<proteinExistence type="predicted"/>
<reference evidence="1 2" key="1">
    <citation type="journal article" date="2013" name="Genome Announc.">
        <title>Genome Sequence of Naphthalene-Degrading Soil Bacterium Pseudomonas putida CSV86.</title>
        <authorList>
            <person name="Phale P.S."/>
            <person name="Paliwal V."/>
            <person name="Raju S.C."/>
            <person name="Modak A."/>
            <person name="Purohit H.J."/>
        </authorList>
    </citation>
    <scope>NUCLEOTIDE SEQUENCE [LARGE SCALE GENOMIC DNA]</scope>
    <source>
        <strain evidence="1 2">CSV86</strain>
    </source>
</reference>
<protein>
    <submittedName>
        <fullName evidence="1">Uncharacterized protein</fullName>
    </submittedName>
</protein>
<sequence>MADLAVRVAGAPVITDKTTVRVQLGMKAPDKEASAAEAKAPNDAMGSLLAVEQGKDNQQDLMRRTREMIQEAQKRLQQEQQKLERLAAEAAQDPAAQAALSAQRTSVSAANAQLLALHAQLIQLMSQSSGVSLGRVDTTA</sequence>
<dbReference type="Proteomes" id="UP000010448">
    <property type="component" value="Unassembled WGS sequence"/>
</dbReference>
<dbReference type="OrthoDB" id="9993699at2"/>
<comment type="caution">
    <text evidence="1">The sequence shown here is derived from an EMBL/GenBank/DDBJ whole genome shotgun (WGS) entry which is preliminary data.</text>
</comment>
<gene>
    <name evidence="1" type="ORF">CSV86_012395</name>
</gene>
<dbReference type="RefSeq" id="WP_009401501.1">
    <property type="nucleotide sequence ID" value="NZ_AMWJ02000001.1"/>
</dbReference>
<dbReference type="EMBL" id="AMWJ02000001">
    <property type="protein sequence ID" value="NNJ15972.1"/>
    <property type="molecule type" value="Genomic_DNA"/>
</dbReference>
<name>L1LYD2_9PSED</name>
<evidence type="ECO:0000313" key="2">
    <source>
        <dbReference type="Proteomes" id="UP000010448"/>
    </source>
</evidence>
<dbReference type="AlphaFoldDB" id="L1LYD2"/>
<evidence type="ECO:0000313" key="1">
    <source>
        <dbReference type="EMBL" id="NNJ15972.1"/>
    </source>
</evidence>
<keyword evidence="2" id="KW-1185">Reference proteome</keyword>
<accession>L1LYD2</accession>